<dbReference type="Proteomes" id="UP000015104">
    <property type="component" value="Unassembled WGS sequence"/>
</dbReference>
<dbReference type="EnsemblMetazoa" id="tetur15g00490.1">
    <property type="protein sequence ID" value="tetur15g00490.1"/>
    <property type="gene ID" value="tetur15g00490"/>
</dbReference>
<accession>T1KM61</accession>
<reference evidence="2" key="1">
    <citation type="submission" date="2011-08" db="EMBL/GenBank/DDBJ databases">
        <authorList>
            <person name="Rombauts S."/>
        </authorList>
    </citation>
    <scope>NUCLEOTIDE SEQUENCE</scope>
    <source>
        <strain evidence="2">London</strain>
    </source>
</reference>
<sequence>MDDLSNSVNSIIINTAAQTNTTCTTISIKMA</sequence>
<proteinExistence type="predicted"/>
<dbReference type="HOGENOM" id="CLU_3399874_0_0_1"/>
<dbReference type="EMBL" id="CAEY01000239">
    <property type="status" value="NOT_ANNOTATED_CDS"/>
    <property type="molecule type" value="Genomic_DNA"/>
</dbReference>
<organism evidence="1 2">
    <name type="scientific">Tetranychus urticae</name>
    <name type="common">Two-spotted spider mite</name>
    <dbReference type="NCBI Taxonomy" id="32264"/>
    <lineage>
        <taxon>Eukaryota</taxon>
        <taxon>Metazoa</taxon>
        <taxon>Ecdysozoa</taxon>
        <taxon>Arthropoda</taxon>
        <taxon>Chelicerata</taxon>
        <taxon>Arachnida</taxon>
        <taxon>Acari</taxon>
        <taxon>Acariformes</taxon>
        <taxon>Trombidiformes</taxon>
        <taxon>Prostigmata</taxon>
        <taxon>Eleutherengona</taxon>
        <taxon>Raphignathae</taxon>
        <taxon>Tetranychoidea</taxon>
        <taxon>Tetranychidae</taxon>
        <taxon>Tetranychus</taxon>
    </lineage>
</organism>
<name>T1KM61_TETUR</name>
<protein>
    <submittedName>
        <fullName evidence="1">Uncharacterized protein</fullName>
    </submittedName>
</protein>
<evidence type="ECO:0000313" key="2">
    <source>
        <dbReference type="Proteomes" id="UP000015104"/>
    </source>
</evidence>
<dbReference type="AlphaFoldDB" id="T1KM61"/>
<evidence type="ECO:0000313" key="1">
    <source>
        <dbReference type="EnsemblMetazoa" id="tetur15g00490.1"/>
    </source>
</evidence>
<keyword evidence="2" id="KW-1185">Reference proteome</keyword>
<reference evidence="1" key="2">
    <citation type="submission" date="2015-06" db="UniProtKB">
        <authorList>
            <consortium name="EnsemblMetazoa"/>
        </authorList>
    </citation>
    <scope>IDENTIFICATION</scope>
</reference>